<organism evidence="2 3">
    <name type="scientific">Haloarchaeobius litoreus</name>
    <dbReference type="NCBI Taxonomy" id="755306"/>
    <lineage>
        <taxon>Archaea</taxon>
        <taxon>Methanobacteriati</taxon>
        <taxon>Methanobacteriota</taxon>
        <taxon>Stenosarchaea group</taxon>
        <taxon>Halobacteria</taxon>
        <taxon>Halobacteriales</taxon>
        <taxon>Halorubellaceae</taxon>
        <taxon>Haloarchaeobius</taxon>
    </lineage>
</organism>
<comment type="caution">
    <text evidence="2">The sequence shown here is derived from an EMBL/GenBank/DDBJ whole genome shotgun (WGS) entry which is preliminary data.</text>
</comment>
<proteinExistence type="predicted"/>
<dbReference type="AlphaFoldDB" id="A0ABD6DGJ4"/>
<feature type="domain" description="HEWD" evidence="1">
    <location>
        <begin position="2"/>
        <end position="53"/>
    </location>
</feature>
<dbReference type="RefSeq" id="WP_256399063.1">
    <property type="nucleotide sequence ID" value="NZ_JANHJR010000001.1"/>
</dbReference>
<keyword evidence="3" id="KW-1185">Reference proteome</keyword>
<protein>
    <submittedName>
        <fullName evidence="2">HEWD family protein</fullName>
    </submittedName>
</protein>
<reference evidence="2 3" key="1">
    <citation type="journal article" date="2019" name="Int. J. Syst. Evol. Microbiol.">
        <title>The Global Catalogue of Microorganisms (GCM) 10K type strain sequencing project: providing services to taxonomists for standard genome sequencing and annotation.</title>
        <authorList>
            <consortium name="The Broad Institute Genomics Platform"/>
            <consortium name="The Broad Institute Genome Sequencing Center for Infectious Disease"/>
            <person name="Wu L."/>
            <person name="Ma J."/>
        </authorList>
    </citation>
    <scope>NUCLEOTIDE SEQUENCE [LARGE SCALE GENOMIC DNA]</scope>
    <source>
        <strain evidence="2 3">CGMCC 1.10390</strain>
    </source>
</reference>
<evidence type="ECO:0000259" key="1">
    <source>
        <dbReference type="Pfam" id="PF20576"/>
    </source>
</evidence>
<accession>A0ABD6DGJ4</accession>
<dbReference type="EMBL" id="JBHUDO010000002">
    <property type="protein sequence ID" value="MFD1645424.1"/>
    <property type="molecule type" value="Genomic_DNA"/>
</dbReference>
<name>A0ABD6DGJ4_9EURY</name>
<dbReference type="InterPro" id="IPR046782">
    <property type="entry name" value="HEWD"/>
</dbReference>
<sequence>MTELKRPTARTCERCGRQERWDEDAESWRVADGEVGERFCIHEWDINGTFNPVA</sequence>
<dbReference type="Proteomes" id="UP001597034">
    <property type="component" value="Unassembled WGS sequence"/>
</dbReference>
<evidence type="ECO:0000313" key="3">
    <source>
        <dbReference type="Proteomes" id="UP001597034"/>
    </source>
</evidence>
<gene>
    <name evidence="2" type="ORF">ACFSBL_07000</name>
</gene>
<dbReference type="Pfam" id="PF20576">
    <property type="entry name" value="HEWD"/>
    <property type="match status" value="1"/>
</dbReference>
<evidence type="ECO:0000313" key="2">
    <source>
        <dbReference type="EMBL" id="MFD1645424.1"/>
    </source>
</evidence>